<reference evidence="1" key="1">
    <citation type="journal article" date="2004" name="Nature">
        <title>Genome duplication in the teleost fish Tetraodon nigroviridis reveals the early vertebrate proto-karyotype.</title>
        <authorList>
            <person name="Jaillon O."/>
            <person name="Aury J.-M."/>
            <person name="Brunet F."/>
            <person name="Petit J.-L."/>
            <person name="Stange-Thomann N."/>
            <person name="Mauceli E."/>
            <person name="Bouneau L."/>
            <person name="Fischer C."/>
            <person name="Ozouf-Costaz C."/>
            <person name="Bernot A."/>
            <person name="Nicaud S."/>
            <person name="Jaffe D."/>
            <person name="Fisher S."/>
            <person name="Lutfalla G."/>
            <person name="Dossat C."/>
            <person name="Segurens B."/>
            <person name="Dasilva C."/>
            <person name="Salanoubat M."/>
            <person name="Levy M."/>
            <person name="Boudet N."/>
            <person name="Castellano S."/>
            <person name="Anthouard V."/>
            <person name="Jubin C."/>
            <person name="Castelli V."/>
            <person name="Katinka M."/>
            <person name="Vacherie B."/>
            <person name="Biemont C."/>
            <person name="Skalli Z."/>
            <person name="Cattolico L."/>
            <person name="Poulain J."/>
            <person name="De Berardinis V."/>
            <person name="Cruaud C."/>
            <person name="Duprat S."/>
            <person name="Brottier P."/>
            <person name="Coutanceau J.-P."/>
            <person name="Gouzy J."/>
            <person name="Parra G."/>
            <person name="Lardier G."/>
            <person name="Chapple C."/>
            <person name="McKernan K.J."/>
            <person name="McEwan P."/>
            <person name="Bosak S."/>
            <person name="Kellis M."/>
            <person name="Volff J.-N."/>
            <person name="Guigo R."/>
            <person name="Zody M.C."/>
            <person name="Mesirov J."/>
            <person name="Lindblad-Toh K."/>
            <person name="Birren B."/>
            <person name="Nusbaum C."/>
            <person name="Kahn D."/>
            <person name="Robinson-Rechavi M."/>
            <person name="Laudet V."/>
            <person name="Schachter V."/>
            <person name="Quetier F."/>
            <person name="Saurin W."/>
            <person name="Scarpelli C."/>
            <person name="Wincker P."/>
            <person name="Lander E.S."/>
            <person name="Weissenbach J."/>
            <person name="Roest Crollius H."/>
        </authorList>
    </citation>
    <scope>NUCLEOTIDE SEQUENCE [LARGE SCALE GENOMIC DNA]</scope>
</reference>
<reference evidence="1" key="2">
    <citation type="submission" date="2004-02" db="EMBL/GenBank/DDBJ databases">
        <authorList>
            <consortium name="Genoscope"/>
            <consortium name="Whitehead Institute Centre for Genome Research"/>
        </authorList>
    </citation>
    <scope>NUCLEOTIDE SEQUENCE</scope>
</reference>
<accession>Q4RYM3</accession>
<comment type="caution">
    <text evidence="1">The sequence shown here is derived from an EMBL/GenBank/DDBJ whole genome shotgun (WGS) entry which is preliminary data.</text>
</comment>
<evidence type="ECO:0000313" key="1">
    <source>
        <dbReference type="EMBL" id="CAG06509.1"/>
    </source>
</evidence>
<protein>
    <submittedName>
        <fullName evidence="1">(spotted green pufferfish) hypothetical protein</fullName>
    </submittedName>
</protein>
<organism evidence="1">
    <name type="scientific">Tetraodon nigroviridis</name>
    <name type="common">Spotted green pufferfish</name>
    <name type="synonym">Chelonodon nigroviridis</name>
    <dbReference type="NCBI Taxonomy" id="99883"/>
    <lineage>
        <taxon>Eukaryota</taxon>
        <taxon>Metazoa</taxon>
        <taxon>Chordata</taxon>
        <taxon>Craniata</taxon>
        <taxon>Vertebrata</taxon>
        <taxon>Euteleostomi</taxon>
        <taxon>Actinopterygii</taxon>
        <taxon>Neopterygii</taxon>
        <taxon>Teleostei</taxon>
        <taxon>Neoteleostei</taxon>
        <taxon>Acanthomorphata</taxon>
        <taxon>Eupercaria</taxon>
        <taxon>Tetraodontiformes</taxon>
        <taxon>Tetradontoidea</taxon>
        <taxon>Tetraodontidae</taxon>
        <taxon>Tetraodon</taxon>
    </lineage>
</organism>
<dbReference type="EMBL" id="CAAE01014974">
    <property type="protein sequence ID" value="CAG06509.1"/>
    <property type="molecule type" value="Genomic_DNA"/>
</dbReference>
<dbReference type="KEGG" id="tng:GSTEN00026880G001"/>
<sequence length="32" mass="3228">MGMIGARRLLLPVKASASLSLTSPIWTGEGGG</sequence>
<proteinExistence type="predicted"/>
<gene>
    <name evidence="1" type="ORF">GSTENG00026880001</name>
</gene>
<dbReference type="AlphaFoldDB" id="Q4RYM3"/>
<name>Q4RYM3_TETNG</name>